<reference evidence="1" key="1">
    <citation type="submission" date="2020-06" db="EMBL/GenBank/DDBJ databases">
        <authorList>
            <person name="Li T."/>
            <person name="Hu X."/>
            <person name="Zhang T."/>
            <person name="Song X."/>
            <person name="Zhang H."/>
            <person name="Dai N."/>
            <person name="Sheng W."/>
            <person name="Hou X."/>
            <person name="Wei L."/>
        </authorList>
    </citation>
    <scope>NUCLEOTIDE SEQUENCE</scope>
    <source>
        <strain evidence="1">3651</strain>
        <tissue evidence="1">Leaf</tissue>
    </source>
</reference>
<name>A0AAE1XUS9_9LAMI</name>
<reference evidence="1" key="2">
    <citation type="journal article" date="2024" name="Plant">
        <title>Genomic evolution and insights into agronomic trait innovations of Sesamum species.</title>
        <authorList>
            <person name="Miao H."/>
            <person name="Wang L."/>
            <person name="Qu L."/>
            <person name="Liu H."/>
            <person name="Sun Y."/>
            <person name="Le M."/>
            <person name="Wang Q."/>
            <person name="Wei S."/>
            <person name="Zheng Y."/>
            <person name="Lin W."/>
            <person name="Duan Y."/>
            <person name="Cao H."/>
            <person name="Xiong S."/>
            <person name="Wang X."/>
            <person name="Wei L."/>
            <person name="Li C."/>
            <person name="Ma Q."/>
            <person name="Ju M."/>
            <person name="Zhao R."/>
            <person name="Li G."/>
            <person name="Mu C."/>
            <person name="Tian Q."/>
            <person name="Mei H."/>
            <person name="Zhang T."/>
            <person name="Gao T."/>
            <person name="Zhang H."/>
        </authorList>
    </citation>
    <scope>NUCLEOTIDE SEQUENCE</scope>
    <source>
        <strain evidence="1">3651</strain>
    </source>
</reference>
<evidence type="ECO:0000313" key="2">
    <source>
        <dbReference type="Proteomes" id="UP001293254"/>
    </source>
</evidence>
<dbReference type="PANTHER" id="PTHR48173:SF1">
    <property type="entry name" value="VACUOLAR PROTEIN SORTING-ASSOCIATED PROTEIN 62"/>
    <property type="match status" value="1"/>
</dbReference>
<organism evidence="1 2">
    <name type="scientific">Sesamum alatum</name>
    <dbReference type="NCBI Taxonomy" id="300844"/>
    <lineage>
        <taxon>Eukaryota</taxon>
        <taxon>Viridiplantae</taxon>
        <taxon>Streptophyta</taxon>
        <taxon>Embryophyta</taxon>
        <taxon>Tracheophyta</taxon>
        <taxon>Spermatophyta</taxon>
        <taxon>Magnoliopsida</taxon>
        <taxon>eudicotyledons</taxon>
        <taxon>Gunneridae</taxon>
        <taxon>Pentapetalae</taxon>
        <taxon>asterids</taxon>
        <taxon>lamiids</taxon>
        <taxon>Lamiales</taxon>
        <taxon>Pedaliaceae</taxon>
        <taxon>Sesamum</taxon>
    </lineage>
</organism>
<accession>A0AAE1XUS9</accession>
<dbReference type="AlphaFoldDB" id="A0AAE1XUS9"/>
<evidence type="ECO:0000313" key="1">
    <source>
        <dbReference type="EMBL" id="KAK4418440.1"/>
    </source>
</evidence>
<protein>
    <recommendedName>
        <fullName evidence="3">Vacuolar protein sorting-associated protein 62</fullName>
    </recommendedName>
</protein>
<sequence>MRSSVNAIIKILAIFQLGLRFIFDYIVGRRIFWRGEKMLGCGCFSWSRVPDLMQPEPEYHSLPDPIPLWPQGSGFATSRITLGELEVCQITKFQYIWGCNLSKDGKHGVSFYKPIGIPDGFFCLGHYCQSNEKPLRGFVLVAREVAKQQDCSTLNSDYMPALQNPVDYSLVWCSHDGGDENFDGCGYFWLPQPPEGYKALGFVVTNKSEKPDLEEVKCVRANLTDTCEACRLIADTHSKSSNIPLLIWSTRPLHRGIYGRGVSVGTFYCSSNWSTREELNIACLQNLDLNLHAMPNMDQIHALVRHYGPTVFFHPDEVYLPSSVSWFFRNGALLYSKSNTAGQAVDAEGSNLPSGGTNDGEYWIDLPYDSDRENVKRGNLESAKLYLHIKPTFGGTFTDIAMWVFCPFNGPGTLKVGMMNIALSKVGQHVGDWEHFTLRISNFTGELWSIYFSQHSGGEWVDAFDLEFIEGNKAVVYSSKNGHASFPHPGTYIQGSSKLGIGVRNDAARSDHIVDSSRQYEIVAAEYLGDGVVKEPNWLQYMREWGPTIVYDSRKELDKIIKALPAPVKYSMENICNKLPLELYGEEGPSGPKEKNNWIGDERWLSEVVLHDEEKQCKAGVVVIISSSRVTNRGNCWRPDPEKRPDRLIAVGN</sequence>
<comment type="caution">
    <text evidence="1">The sequence shown here is derived from an EMBL/GenBank/DDBJ whole genome shotgun (WGS) entry which is preliminary data.</text>
</comment>
<dbReference type="InterPro" id="IPR009291">
    <property type="entry name" value="Vps62"/>
</dbReference>
<evidence type="ECO:0008006" key="3">
    <source>
        <dbReference type="Google" id="ProtNLM"/>
    </source>
</evidence>
<dbReference type="EMBL" id="JACGWO010000009">
    <property type="protein sequence ID" value="KAK4418440.1"/>
    <property type="molecule type" value="Genomic_DNA"/>
</dbReference>
<dbReference type="PANTHER" id="PTHR48173">
    <property type="entry name" value="GNK2-HOMOLOGOUS DOMAIN-CONTAINING PROTEIN"/>
    <property type="match status" value="1"/>
</dbReference>
<proteinExistence type="predicted"/>
<gene>
    <name evidence="1" type="ORF">Salat_2256800</name>
</gene>
<dbReference type="Pfam" id="PF06101">
    <property type="entry name" value="Vps62"/>
    <property type="match status" value="1"/>
</dbReference>
<keyword evidence="2" id="KW-1185">Reference proteome</keyword>
<dbReference type="Proteomes" id="UP001293254">
    <property type="component" value="Unassembled WGS sequence"/>
</dbReference>